<accession>A0A445IAL0</accession>
<keyword evidence="2" id="KW-1133">Transmembrane helix</keyword>
<keyword evidence="2" id="KW-0812">Transmembrane</keyword>
<evidence type="ECO:0000256" key="1">
    <source>
        <dbReference type="SAM" id="MobiDB-lite"/>
    </source>
</evidence>
<keyword evidence="4" id="KW-1185">Reference proteome</keyword>
<gene>
    <name evidence="3" type="ORF">D0Y65_031910</name>
</gene>
<feature type="region of interest" description="Disordered" evidence="1">
    <location>
        <begin position="48"/>
        <end position="67"/>
    </location>
</feature>
<comment type="caution">
    <text evidence="3">The sequence shown here is derived from an EMBL/GenBank/DDBJ whole genome shotgun (WGS) entry which is preliminary data.</text>
</comment>
<feature type="transmembrane region" description="Helical" evidence="2">
    <location>
        <begin position="14"/>
        <end position="34"/>
    </location>
</feature>
<keyword evidence="2" id="KW-0472">Membrane</keyword>
<feature type="compositionally biased region" description="Polar residues" evidence="1">
    <location>
        <begin position="48"/>
        <end position="59"/>
    </location>
</feature>
<evidence type="ECO:0000256" key="2">
    <source>
        <dbReference type="SAM" id="Phobius"/>
    </source>
</evidence>
<dbReference type="EMBL" id="QZWG01000011">
    <property type="protein sequence ID" value="RZB83081.1"/>
    <property type="molecule type" value="Genomic_DNA"/>
</dbReference>
<dbReference type="Proteomes" id="UP000289340">
    <property type="component" value="Chromosome 11"/>
</dbReference>
<evidence type="ECO:0000313" key="3">
    <source>
        <dbReference type="EMBL" id="RZB83081.1"/>
    </source>
</evidence>
<organism evidence="3 4">
    <name type="scientific">Glycine soja</name>
    <name type="common">Wild soybean</name>
    <dbReference type="NCBI Taxonomy" id="3848"/>
    <lineage>
        <taxon>Eukaryota</taxon>
        <taxon>Viridiplantae</taxon>
        <taxon>Streptophyta</taxon>
        <taxon>Embryophyta</taxon>
        <taxon>Tracheophyta</taxon>
        <taxon>Spermatophyta</taxon>
        <taxon>Magnoliopsida</taxon>
        <taxon>eudicotyledons</taxon>
        <taxon>Gunneridae</taxon>
        <taxon>Pentapetalae</taxon>
        <taxon>rosids</taxon>
        <taxon>fabids</taxon>
        <taxon>Fabales</taxon>
        <taxon>Fabaceae</taxon>
        <taxon>Papilionoideae</taxon>
        <taxon>50 kb inversion clade</taxon>
        <taxon>NPAAA clade</taxon>
        <taxon>indigoferoid/millettioid clade</taxon>
        <taxon>Phaseoleae</taxon>
        <taxon>Glycine</taxon>
        <taxon>Glycine subgen. Soja</taxon>
    </lineage>
</organism>
<protein>
    <submittedName>
        <fullName evidence="3">Uncharacterized protein</fullName>
    </submittedName>
</protein>
<dbReference type="AlphaFoldDB" id="A0A445IAL0"/>
<reference evidence="3 4" key="1">
    <citation type="submission" date="2018-09" db="EMBL/GenBank/DDBJ databases">
        <title>A high-quality reference genome of wild soybean provides a powerful tool to mine soybean genomes.</title>
        <authorList>
            <person name="Xie M."/>
            <person name="Chung C.Y.L."/>
            <person name="Li M.-W."/>
            <person name="Wong F.-L."/>
            <person name="Chan T.-F."/>
            <person name="Lam H.-M."/>
        </authorList>
    </citation>
    <scope>NUCLEOTIDE SEQUENCE [LARGE SCALE GENOMIC DNA]</scope>
    <source>
        <strain evidence="4">cv. W05</strain>
        <tissue evidence="3">Hypocotyl of etiolated seedlings</tissue>
    </source>
</reference>
<proteinExistence type="predicted"/>
<name>A0A445IAL0_GLYSO</name>
<dbReference type="EMBL" id="QZWG01000011">
    <property type="protein sequence ID" value="RZB83080.1"/>
    <property type="molecule type" value="Genomic_DNA"/>
</dbReference>
<evidence type="ECO:0000313" key="4">
    <source>
        <dbReference type="Proteomes" id="UP000289340"/>
    </source>
</evidence>
<sequence length="67" mass="7329">MTGEEISGPAGPKLLRLVSFVGAAVICTAAINKYREYERNTIIKQQQQQVVETHNSSESVAVPKTLK</sequence>